<dbReference type="Gene3D" id="1.10.260.40">
    <property type="entry name" value="lambda repressor-like DNA-binding domains"/>
    <property type="match status" value="1"/>
</dbReference>
<dbReference type="Pfam" id="PF07022">
    <property type="entry name" value="Phage_CI_repr"/>
    <property type="match status" value="1"/>
</dbReference>
<organism evidence="2 3">
    <name type="scientific">Parashewanella curva</name>
    <dbReference type="NCBI Taxonomy" id="2338552"/>
    <lineage>
        <taxon>Bacteria</taxon>
        <taxon>Pseudomonadati</taxon>
        <taxon>Pseudomonadota</taxon>
        <taxon>Gammaproteobacteria</taxon>
        <taxon>Alteromonadales</taxon>
        <taxon>Shewanellaceae</taxon>
        <taxon>Parashewanella</taxon>
    </lineage>
</organism>
<dbReference type="Proteomes" id="UP000281474">
    <property type="component" value="Unassembled WGS sequence"/>
</dbReference>
<evidence type="ECO:0000313" key="3">
    <source>
        <dbReference type="Proteomes" id="UP000281474"/>
    </source>
</evidence>
<dbReference type="AlphaFoldDB" id="A0A3L8PU56"/>
<dbReference type="InterPro" id="IPR010982">
    <property type="entry name" value="Lambda_DNA-bd_dom_sf"/>
</dbReference>
<evidence type="ECO:0000313" key="2">
    <source>
        <dbReference type="EMBL" id="RLV57948.1"/>
    </source>
</evidence>
<feature type="domain" description="Doublecortin" evidence="1">
    <location>
        <begin position="120"/>
        <end position="206"/>
    </location>
</feature>
<evidence type="ECO:0000259" key="1">
    <source>
        <dbReference type="PROSITE" id="PS50309"/>
    </source>
</evidence>
<dbReference type="InterPro" id="IPR003533">
    <property type="entry name" value="Doublecortin_dom"/>
</dbReference>
<proteinExistence type="predicted"/>
<dbReference type="Gene3D" id="2.10.109.10">
    <property type="entry name" value="Umud Fragment, subunit A"/>
    <property type="match status" value="1"/>
</dbReference>
<keyword evidence="3" id="KW-1185">Reference proteome</keyword>
<sequence length="225" mass="25560">MSNIVKLKKTKFPVILNQPIDCDSGKTIAERLIRLFGVRNRLELAEVLGMHPGSFSTWQTRNTTPYELLIRIHLATGAPMKYLCFGEGEGVPDVFSLVDNNQAIERNSKKLQSTDVIYNIEIKVINNGDLFKTEELLVDEHFLKRFRISGSDFAIEHPNGIHFINSKLTAVTKGKYLFSVNGLYEVGELRQLPDGHAYYFDGDDKYPIDQKSMKIEGKIVSSLEY</sequence>
<accession>A0A3L8PU56</accession>
<dbReference type="OrthoDB" id="5829794at2"/>
<dbReference type="EMBL" id="QZEI01000115">
    <property type="protein sequence ID" value="RLV57948.1"/>
    <property type="molecule type" value="Genomic_DNA"/>
</dbReference>
<dbReference type="GO" id="GO:0003677">
    <property type="term" value="F:DNA binding"/>
    <property type="evidence" value="ECO:0007669"/>
    <property type="project" value="InterPro"/>
</dbReference>
<dbReference type="GO" id="GO:0045892">
    <property type="term" value="P:negative regulation of DNA-templated transcription"/>
    <property type="evidence" value="ECO:0007669"/>
    <property type="project" value="InterPro"/>
</dbReference>
<comment type="caution">
    <text evidence="2">The sequence shown here is derived from an EMBL/GenBank/DDBJ whole genome shotgun (WGS) entry which is preliminary data.</text>
</comment>
<reference evidence="2 3" key="1">
    <citation type="submission" date="2018-09" db="EMBL/GenBank/DDBJ databases">
        <title>Phylogeny of the Shewanellaceae, and recommendation for two new genera, Pseudoshewanella and Parashewanella.</title>
        <authorList>
            <person name="Wang G."/>
        </authorList>
    </citation>
    <scope>NUCLEOTIDE SEQUENCE [LARGE SCALE GENOMIC DNA]</scope>
    <source>
        <strain evidence="2 3">C51</strain>
    </source>
</reference>
<dbReference type="GO" id="GO:0035556">
    <property type="term" value="P:intracellular signal transduction"/>
    <property type="evidence" value="ECO:0007669"/>
    <property type="project" value="InterPro"/>
</dbReference>
<gene>
    <name evidence="2" type="ORF">D5018_19825</name>
</gene>
<dbReference type="RefSeq" id="WP_121840717.1">
    <property type="nucleotide sequence ID" value="NZ_ML014864.1"/>
</dbReference>
<protein>
    <submittedName>
        <fullName evidence="2">Bacteriophage CI repressor</fullName>
    </submittedName>
</protein>
<name>A0A3L8PU56_9GAMM</name>
<dbReference type="InterPro" id="IPR010744">
    <property type="entry name" value="Phage_CI_N"/>
</dbReference>
<dbReference type="PROSITE" id="PS50309">
    <property type="entry name" value="DC"/>
    <property type="match status" value="1"/>
</dbReference>